<dbReference type="Pfam" id="PF24334">
    <property type="entry name" value="DUF7502"/>
    <property type="match status" value="1"/>
</dbReference>
<reference evidence="3 4" key="1">
    <citation type="journal article" date="2019" name="Int. J. Syst. Evol. Microbiol.">
        <title>The Global Catalogue of Microorganisms (GCM) 10K type strain sequencing project: providing services to taxonomists for standard genome sequencing and annotation.</title>
        <authorList>
            <consortium name="The Broad Institute Genomics Platform"/>
            <consortium name="The Broad Institute Genome Sequencing Center for Infectious Disease"/>
            <person name="Wu L."/>
            <person name="Ma J."/>
        </authorList>
    </citation>
    <scope>NUCLEOTIDE SEQUENCE [LARGE SCALE GENOMIC DNA]</scope>
    <source>
        <strain evidence="3 4">GX21</strain>
    </source>
</reference>
<evidence type="ECO:0000313" key="3">
    <source>
        <dbReference type="EMBL" id="MFC7255480.1"/>
    </source>
</evidence>
<accession>A0ABD5ZYK1</accession>
<keyword evidence="2" id="KW-0472">Membrane</keyword>
<feature type="compositionally biased region" description="Polar residues" evidence="1">
    <location>
        <begin position="213"/>
        <end position="226"/>
    </location>
</feature>
<name>A0ABD5ZYK1_9EURY</name>
<feature type="transmembrane region" description="Helical" evidence="2">
    <location>
        <begin position="176"/>
        <end position="195"/>
    </location>
</feature>
<dbReference type="Proteomes" id="UP001596434">
    <property type="component" value="Unassembled WGS sequence"/>
</dbReference>
<protein>
    <submittedName>
        <fullName evidence="3">Uncharacterized protein</fullName>
    </submittedName>
</protein>
<dbReference type="EMBL" id="JBHTAT010000001">
    <property type="protein sequence ID" value="MFC7255480.1"/>
    <property type="molecule type" value="Genomic_DNA"/>
</dbReference>
<dbReference type="RefSeq" id="WP_379703709.1">
    <property type="nucleotide sequence ID" value="NZ_JBHTAT010000001.1"/>
</dbReference>
<proteinExistence type="predicted"/>
<comment type="caution">
    <text evidence="3">The sequence shown here is derived from an EMBL/GenBank/DDBJ whole genome shotgun (WGS) entry which is preliminary data.</text>
</comment>
<organism evidence="3 4">
    <name type="scientific">Haloplanus litoreus</name>
    <dbReference type="NCBI Taxonomy" id="767515"/>
    <lineage>
        <taxon>Archaea</taxon>
        <taxon>Methanobacteriati</taxon>
        <taxon>Methanobacteriota</taxon>
        <taxon>Stenosarchaea group</taxon>
        <taxon>Halobacteria</taxon>
        <taxon>Halobacteriales</taxon>
        <taxon>Haloferacaceae</taxon>
        <taxon>Haloplanus</taxon>
    </lineage>
</organism>
<dbReference type="AlphaFoldDB" id="A0ABD5ZYK1"/>
<evidence type="ECO:0000256" key="1">
    <source>
        <dbReference type="SAM" id="MobiDB-lite"/>
    </source>
</evidence>
<evidence type="ECO:0000313" key="4">
    <source>
        <dbReference type="Proteomes" id="UP001596434"/>
    </source>
</evidence>
<feature type="region of interest" description="Disordered" evidence="1">
    <location>
        <begin position="1"/>
        <end position="22"/>
    </location>
</feature>
<dbReference type="GeneID" id="96953842"/>
<gene>
    <name evidence="3" type="ORF">ACFQKE_09290</name>
</gene>
<feature type="region of interest" description="Disordered" evidence="1">
    <location>
        <begin position="206"/>
        <end position="287"/>
    </location>
</feature>
<keyword evidence="2" id="KW-0812">Transmembrane</keyword>
<keyword evidence="2" id="KW-1133">Transmembrane helix</keyword>
<sequence length="311" mass="32361">MAEQSATSADASDDEADTPRTERKIRRALTQIRREGLKVAAIYAVADAALATLLVNLVAAFTGVPSLPARLPIPGAVLDALGGVGVTPAEPTVSTGAVVGAAVGLVVFGVEVVWRVRRPLVEQFAAANPSLSESLRTARDAVDRDRQSRIVLRLYEDVLAQLNEASSIGLISVRRVAVTVVLVSVISVATIQLAVVDISLAGLGGPPDADRSGGTTQDYTGLQDGSSILGEPEDVPAGSEELEASIDTTGSGSGNGTDADSAAAYDDSGFDSSSAVESQRAGFSERERLEDAELIREYNLRIRQEDANSDS</sequence>
<dbReference type="InterPro" id="IPR055925">
    <property type="entry name" value="DUF7502"/>
</dbReference>
<feature type="transmembrane region" description="Helical" evidence="2">
    <location>
        <begin position="40"/>
        <end position="61"/>
    </location>
</feature>
<evidence type="ECO:0000256" key="2">
    <source>
        <dbReference type="SAM" id="Phobius"/>
    </source>
</evidence>
<feature type="compositionally biased region" description="Low complexity" evidence="1">
    <location>
        <begin position="1"/>
        <end position="10"/>
    </location>
</feature>
<feature type="compositionally biased region" description="Low complexity" evidence="1">
    <location>
        <begin position="256"/>
        <end position="275"/>
    </location>
</feature>
<feature type="transmembrane region" description="Helical" evidence="2">
    <location>
        <begin position="93"/>
        <end position="114"/>
    </location>
</feature>
<keyword evidence="4" id="KW-1185">Reference proteome</keyword>